<feature type="signal peptide" evidence="1">
    <location>
        <begin position="1"/>
        <end position="17"/>
    </location>
</feature>
<keyword evidence="3" id="KW-1185">Reference proteome</keyword>
<protein>
    <submittedName>
        <fullName evidence="2">Uncharacterized protein</fullName>
    </submittedName>
</protein>
<organism evidence="2 3">
    <name type="scientific">Lachnellula suecica</name>
    <dbReference type="NCBI Taxonomy" id="602035"/>
    <lineage>
        <taxon>Eukaryota</taxon>
        <taxon>Fungi</taxon>
        <taxon>Dikarya</taxon>
        <taxon>Ascomycota</taxon>
        <taxon>Pezizomycotina</taxon>
        <taxon>Leotiomycetes</taxon>
        <taxon>Helotiales</taxon>
        <taxon>Lachnaceae</taxon>
        <taxon>Lachnellula</taxon>
    </lineage>
</organism>
<accession>A0A8T9BVB9</accession>
<gene>
    <name evidence="2" type="ORF">LSUE1_G007533</name>
</gene>
<evidence type="ECO:0000313" key="3">
    <source>
        <dbReference type="Proteomes" id="UP000469558"/>
    </source>
</evidence>
<evidence type="ECO:0000313" key="2">
    <source>
        <dbReference type="EMBL" id="TVY64332.1"/>
    </source>
</evidence>
<dbReference type="EMBL" id="QGMK01001749">
    <property type="protein sequence ID" value="TVY64332.1"/>
    <property type="molecule type" value="Genomic_DNA"/>
</dbReference>
<sequence>MSLLKLTLLSLAAFTLATPVVKKASPVEALAARDSTPACYPETMPIGKAVSTCPKKTTLDSNGHCSAGIGVMPGDNGCDSYCEQTLTAVYGREVPFHVGVCQNATTCLVATGETVTYTNTYTIDIGFTGSSTKRDEEEPISRRDDAASIFTAAFNIGASYSWSKSVGYTTTTTFSKTLDGTTCGYWTFIPYLTTSCGVLTEAAETTTGAGYYDTSELTTCNTKKLTDQTNYCNTTPYYDANNKADGVVVFVYANCDTGTPLTTGQDAAYNYPGVSAQSAPA</sequence>
<proteinExistence type="predicted"/>
<dbReference type="OrthoDB" id="1896086at2759"/>
<name>A0A8T9BVB9_9HELO</name>
<dbReference type="Proteomes" id="UP000469558">
    <property type="component" value="Unassembled WGS sequence"/>
</dbReference>
<keyword evidence="1" id="KW-0732">Signal</keyword>
<comment type="caution">
    <text evidence="2">The sequence shown here is derived from an EMBL/GenBank/DDBJ whole genome shotgun (WGS) entry which is preliminary data.</text>
</comment>
<evidence type="ECO:0000256" key="1">
    <source>
        <dbReference type="SAM" id="SignalP"/>
    </source>
</evidence>
<feature type="chain" id="PRO_5035938999" evidence="1">
    <location>
        <begin position="18"/>
        <end position="281"/>
    </location>
</feature>
<reference evidence="2 3" key="1">
    <citation type="submission" date="2018-05" db="EMBL/GenBank/DDBJ databases">
        <title>Genome sequencing and assembly of the regulated plant pathogen Lachnellula willkommii and related sister species for the development of diagnostic species identification markers.</title>
        <authorList>
            <person name="Giroux E."/>
            <person name="Bilodeau G."/>
        </authorList>
    </citation>
    <scope>NUCLEOTIDE SEQUENCE [LARGE SCALE GENOMIC DNA]</scope>
    <source>
        <strain evidence="2 3">CBS 268.59</strain>
    </source>
</reference>
<dbReference type="AlphaFoldDB" id="A0A8T9BVB9"/>